<proteinExistence type="predicted"/>
<sequence length="143" mass="15622">MLTRVARRRQQLPALLELQMGSILSVTALLCPDHCFYHGLVRGHPESWVALSTCSGVRGLISLNSSDTYYLEPIGGVDPLQHSLRAAEELPIAAGHCGHGPHATQANHIASLLRPFHSRVSLAPLEPNYEVVFPIRETVTILS</sequence>
<accession>A0A4Z2F1H5</accession>
<dbReference type="PANTHER" id="PTHR11905:SF38">
    <property type="entry name" value="DISINTEGRIN AND METALLOPROTEINASE DOMAIN-CONTAINING PROTEIN 33"/>
    <property type="match status" value="1"/>
</dbReference>
<reference evidence="1 2" key="1">
    <citation type="submission" date="2019-03" db="EMBL/GenBank/DDBJ databases">
        <title>First draft genome of Liparis tanakae, snailfish: a comprehensive survey of snailfish specific genes.</title>
        <authorList>
            <person name="Kim W."/>
            <person name="Song I."/>
            <person name="Jeong J.-H."/>
            <person name="Kim D."/>
            <person name="Kim S."/>
            <person name="Ryu S."/>
            <person name="Song J.Y."/>
            <person name="Lee S.K."/>
        </authorList>
    </citation>
    <scope>NUCLEOTIDE SEQUENCE [LARGE SCALE GENOMIC DNA]</scope>
    <source>
        <tissue evidence="1">Muscle</tissue>
    </source>
</reference>
<dbReference type="OrthoDB" id="5951731at2759"/>
<comment type="caution">
    <text evidence="1">The sequence shown here is derived from an EMBL/GenBank/DDBJ whole genome shotgun (WGS) entry which is preliminary data.</text>
</comment>
<protein>
    <submittedName>
        <fullName evidence="1">Disintegrin and metalloproteinase domain-containing protein 33</fullName>
    </submittedName>
</protein>
<organism evidence="1 2">
    <name type="scientific">Liparis tanakae</name>
    <name type="common">Tanaka's snailfish</name>
    <dbReference type="NCBI Taxonomy" id="230148"/>
    <lineage>
        <taxon>Eukaryota</taxon>
        <taxon>Metazoa</taxon>
        <taxon>Chordata</taxon>
        <taxon>Craniata</taxon>
        <taxon>Vertebrata</taxon>
        <taxon>Euteleostomi</taxon>
        <taxon>Actinopterygii</taxon>
        <taxon>Neopterygii</taxon>
        <taxon>Teleostei</taxon>
        <taxon>Neoteleostei</taxon>
        <taxon>Acanthomorphata</taxon>
        <taxon>Eupercaria</taxon>
        <taxon>Perciformes</taxon>
        <taxon>Cottioidei</taxon>
        <taxon>Cottales</taxon>
        <taxon>Liparidae</taxon>
        <taxon>Liparis</taxon>
    </lineage>
</organism>
<keyword evidence="2" id="KW-1185">Reference proteome</keyword>
<dbReference type="PANTHER" id="PTHR11905">
    <property type="entry name" value="ADAM A DISINTEGRIN AND METALLOPROTEASE DOMAIN"/>
    <property type="match status" value="1"/>
</dbReference>
<dbReference type="GO" id="GO:0007229">
    <property type="term" value="P:integrin-mediated signaling pathway"/>
    <property type="evidence" value="ECO:0007669"/>
    <property type="project" value="UniProtKB-KW"/>
</dbReference>
<dbReference type="EMBL" id="SRLO01001901">
    <property type="protein sequence ID" value="TNN34730.1"/>
    <property type="molecule type" value="Genomic_DNA"/>
</dbReference>
<dbReference type="AlphaFoldDB" id="A0A4Z2F1H5"/>
<name>A0A4Z2F1H5_9TELE</name>
<dbReference type="Proteomes" id="UP000314294">
    <property type="component" value="Unassembled WGS sequence"/>
</dbReference>
<evidence type="ECO:0000313" key="1">
    <source>
        <dbReference type="EMBL" id="TNN34730.1"/>
    </source>
</evidence>
<evidence type="ECO:0000313" key="2">
    <source>
        <dbReference type="Proteomes" id="UP000314294"/>
    </source>
</evidence>
<keyword evidence="1" id="KW-0401">Integrin</keyword>
<gene>
    <name evidence="1" type="primary">ADAM33</name>
    <name evidence="1" type="ORF">EYF80_055107</name>
</gene>